<dbReference type="Gene3D" id="3.30.70.270">
    <property type="match status" value="1"/>
</dbReference>
<dbReference type="SUPFAM" id="SSF55785">
    <property type="entry name" value="PYP-like sensor domain (PAS domain)"/>
    <property type="match status" value="1"/>
</dbReference>
<dbReference type="InterPro" id="IPR029787">
    <property type="entry name" value="Nucleotide_cyclase"/>
</dbReference>
<dbReference type="InterPro" id="IPR000160">
    <property type="entry name" value="GGDEF_dom"/>
</dbReference>
<dbReference type="PROSITE" id="PS50887">
    <property type="entry name" value="GGDEF"/>
    <property type="match status" value="1"/>
</dbReference>
<evidence type="ECO:0000313" key="4">
    <source>
        <dbReference type="EMBL" id="ODS24292.1"/>
    </source>
</evidence>
<dbReference type="CDD" id="cd01949">
    <property type="entry name" value="GGDEF"/>
    <property type="match status" value="1"/>
</dbReference>
<organism evidence="4 5">
    <name type="scientific">Candidatus Endobugula sertula</name>
    <name type="common">Bugula neritina bacterial symbiont</name>
    <dbReference type="NCBI Taxonomy" id="62101"/>
    <lineage>
        <taxon>Bacteria</taxon>
        <taxon>Pseudomonadati</taxon>
        <taxon>Pseudomonadota</taxon>
        <taxon>Gammaproteobacteria</taxon>
        <taxon>Cellvibrionales</taxon>
        <taxon>Cellvibrionaceae</taxon>
        <taxon>Candidatus Endobugula</taxon>
    </lineage>
</organism>
<dbReference type="Gene3D" id="3.30.450.20">
    <property type="entry name" value="PAS domain"/>
    <property type="match status" value="1"/>
</dbReference>
<dbReference type="AlphaFoldDB" id="A0A1D2QRU6"/>
<dbReference type="SMART" id="SM00091">
    <property type="entry name" value="PAS"/>
    <property type="match status" value="2"/>
</dbReference>
<dbReference type="SUPFAM" id="SSF141868">
    <property type="entry name" value="EAL domain-like"/>
    <property type="match status" value="1"/>
</dbReference>
<dbReference type="NCBIfam" id="TIGR00254">
    <property type="entry name" value="GGDEF"/>
    <property type="match status" value="1"/>
</dbReference>
<evidence type="ECO:0008006" key="6">
    <source>
        <dbReference type="Google" id="ProtNLM"/>
    </source>
</evidence>
<dbReference type="Pfam" id="PF00563">
    <property type="entry name" value="EAL"/>
    <property type="match status" value="1"/>
</dbReference>
<dbReference type="PANTHER" id="PTHR33121">
    <property type="entry name" value="CYCLIC DI-GMP PHOSPHODIESTERASE PDEF"/>
    <property type="match status" value="1"/>
</dbReference>
<name>A0A1D2QRU6_9GAMM</name>
<proteinExistence type="predicted"/>
<dbReference type="SUPFAM" id="SSF55073">
    <property type="entry name" value="Nucleotide cyclase"/>
    <property type="match status" value="1"/>
</dbReference>
<dbReference type="InterPro" id="IPR035919">
    <property type="entry name" value="EAL_sf"/>
</dbReference>
<dbReference type="Pfam" id="PF00990">
    <property type="entry name" value="GGDEF"/>
    <property type="match status" value="1"/>
</dbReference>
<feature type="domain" description="PAS" evidence="1">
    <location>
        <begin position="159"/>
        <end position="214"/>
    </location>
</feature>
<sequence>MTTFRLIIVNNSPQEAKRLSSMFQNAGKPCRAQHITSEDSLNKIVEEQDWDLVIAYDNCKSLSPATVIRNMRKLEKNTATILLTDDISSQSIIDGMKLGACDVAQLDDDQHLLLIVNRELENHRQRKLTNVIQNRLKEVERRNQKLLDSSRDGIAFVQDGMYLYANDSFAEMLGYESRGEVELTPIMDTIDESNHQHVKKVLKDFSLQKDVSEHNELKFTAVLSDGSKKKMATELFIGEHEGEQCIQLICYAKLETQEIIEAELQNIKFNDATTGLYNRAFLIEEIEQSVLSVEKNKQPKSFIYIDIDRFSKKVKSVIGITESDQLLKRVANFIKEHYTENDIVARISDHAFGIISHSNDPGALLDQGNQLCKKVSDHLFEIDKKTLQVTLSIGICLINENTIDYHSVINHAIQAADALRKSQDGNGSNIYQRDAQESKILASSLKTALENDDFRLLFQPILSLRGEDTERYEVLLRMIVDDQSISPTQFFIIAESLKLSKKVDRWVIVESIRHLKASQKQKTKIQQFINITNASLCDESLLPWLEVAINTAKIDPSCIIFQAKEVDIIQHLTTVKKFVGQAKAIGIDFCITNYGSLHMEDQIDILDHIDVGYVKIDGALSQELQTNPEDSETLERLVSELHERDKITTIPLIEKASVLSKLWQLGVHCIQGNYLQPPNIAMDYEFITEN</sequence>
<dbReference type="SUPFAM" id="SSF52172">
    <property type="entry name" value="CheY-like"/>
    <property type="match status" value="1"/>
</dbReference>
<dbReference type="PANTHER" id="PTHR33121:SF23">
    <property type="entry name" value="CYCLIC DI-GMP PHOSPHODIESTERASE PDEB"/>
    <property type="match status" value="1"/>
</dbReference>
<dbReference type="InterPro" id="IPR035965">
    <property type="entry name" value="PAS-like_dom_sf"/>
</dbReference>
<dbReference type="InterPro" id="IPR050706">
    <property type="entry name" value="Cyclic-di-GMP_PDE-like"/>
</dbReference>
<dbReference type="InterPro" id="IPR001633">
    <property type="entry name" value="EAL_dom"/>
</dbReference>
<dbReference type="EMBL" id="MDLC01000011">
    <property type="protein sequence ID" value="ODS24292.1"/>
    <property type="molecule type" value="Genomic_DNA"/>
</dbReference>
<comment type="caution">
    <text evidence="4">The sequence shown here is derived from an EMBL/GenBank/DDBJ whole genome shotgun (WGS) entry which is preliminary data.</text>
</comment>
<dbReference type="Pfam" id="PF13188">
    <property type="entry name" value="PAS_8"/>
    <property type="match status" value="1"/>
</dbReference>
<evidence type="ECO:0000259" key="3">
    <source>
        <dbReference type="PROSITE" id="PS50887"/>
    </source>
</evidence>
<feature type="domain" description="GGDEF" evidence="3">
    <location>
        <begin position="298"/>
        <end position="433"/>
    </location>
</feature>
<dbReference type="CDD" id="cd00130">
    <property type="entry name" value="PAS"/>
    <property type="match status" value="1"/>
</dbReference>
<dbReference type="SMART" id="SM00267">
    <property type="entry name" value="GGDEF"/>
    <property type="match status" value="1"/>
</dbReference>
<dbReference type="InterPro" id="IPR011006">
    <property type="entry name" value="CheY-like_superfamily"/>
</dbReference>
<evidence type="ECO:0000313" key="5">
    <source>
        <dbReference type="Proteomes" id="UP000242502"/>
    </source>
</evidence>
<dbReference type="PROSITE" id="PS50883">
    <property type="entry name" value="EAL"/>
    <property type="match status" value="1"/>
</dbReference>
<protein>
    <recommendedName>
        <fullName evidence="6">Ferrous iron transporter C</fullName>
    </recommendedName>
</protein>
<gene>
    <name evidence="4" type="ORF">AB835_04505</name>
</gene>
<dbReference type="GO" id="GO:0071111">
    <property type="term" value="F:cyclic-guanylate-specific phosphodiesterase activity"/>
    <property type="evidence" value="ECO:0007669"/>
    <property type="project" value="InterPro"/>
</dbReference>
<dbReference type="Proteomes" id="UP000242502">
    <property type="component" value="Unassembled WGS sequence"/>
</dbReference>
<evidence type="ECO:0000259" key="1">
    <source>
        <dbReference type="PROSITE" id="PS50112"/>
    </source>
</evidence>
<dbReference type="CDD" id="cd01948">
    <property type="entry name" value="EAL"/>
    <property type="match status" value="1"/>
</dbReference>
<feature type="domain" description="EAL" evidence="2">
    <location>
        <begin position="438"/>
        <end position="690"/>
    </location>
</feature>
<dbReference type="Gene3D" id="3.20.20.450">
    <property type="entry name" value="EAL domain"/>
    <property type="match status" value="1"/>
</dbReference>
<accession>A0A1D2QRU6</accession>
<evidence type="ECO:0000259" key="2">
    <source>
        <dbReference type="PROSITE" id="PS50883"/>
    </source>
</evidence>
<dbReference type="InterPro" id="IPR000014">
    <property type="entry name" value="PAS"/>
</dbReference>
<dbReference type="Gene3D" id="3.40.50.2300">
    <property type="match status" value="1"/>
</dbReference>
<dbReference type="STRING" id="62101.AB835_04505"/>
<dbReference type="InterPro" id="IPR043128">
    <property type="entry name" value="Rev_trsase/Diguanyl_cyclase"/>
</dbReference>
<dbReference type="SMART" id="SM00052">
    <property type="entry name" value="EAL"/>
    <property type="match status" value="1"/>
</dbReference>
<dbReference type="PROSITE" id="PS50112">
    <property type="entry name" value="PAS"/>
    <property type="match status" value="1"/>
</dbReference>
<reference evidence="4 5" key="1">
    <citation type="journal article" date="2016" name="Appl. Environ. Microbiol.">
        <title>Lack of Overt Genome Reduction in the Bryostatin-Producing Bryozoan Symbiont "Candidatus Endobugula sertula".</title>
        <authorList>
            <person name="Miller I.J."/>
            <person name="Vanee N."/>
            <person name="Fong S.S."/>
            <person name="Lim-Fong G.E."/>
            <person name="Kwan J.C."/>
        </authorList>
    </citation>
    <scope>NUCLEOTIDE SEQUENCE [LARGE SCALE GENOMIC DNA]</scope>
    <source>
        <strain evidence="4">AB1-4</strain>
    </source>
</reference>